<dbReference type="SMART" id="SM00388">
    <property type="entry name" value="HisKA"/>
    <property type="match status" value="1"/>
</dbReference>
<dbReference type="EMBL" id="PEOG01000015">
    <property type="protein sequence ID" value="PIM53867.1"/>
    <property type="molecule type" value="Genomic_DNA"/>
</dbReference>
<dbReference type="Pfam" id="PF13493">
    <property type="entry name" value="DUF4118"/>
    <property type="match status" value="1"/>
</dbReference>
<evidence type="ECO:0000259" key="17">
    <source>
        <dbReference type="PROSITE" id="PS50113"/>
    </source>
</evidence>
<keyword evidence="6 14" id="KW-0812">Transmembrane</keyword>
<evidence type="ECO:0000256" key="4">
    <source>
        <dbReference type="ARBA" id="ARBA00022553"/>
    </source>
</evidence>
<dbReference type="InterPro" id="IPR025201">
    <property type="entry name" value="KdpD_TM"/>
</dbReference>
<keyword evidence="8" id="KW-0418">Kinase</keyword>
<dbReference type="InterPro" id="IPR011006">
    <property type="entry name" value="CheY-like_superfamily"/>
</dbReference>
<dbReference type="Gene3D" id="1.10.287.130">
    <property type="match status" value="1"/>
</dbReference>
<evidence type="ECO:0000256" key="6">
    <source>
        <dbReference type="ARBA" id="ARBA00022692"/>
    </source>
</evidence>
<evidence type="ECO:0000313" key="18">
    <source>
        <dbReference type="EMBL" id="PIM53867.1"/>
    </source>
</evidence>
<dbReference type="InterPro" id="IPR036890">
    <property type="entry name" value="HATPase_C_sf"/>
</dbReference>
<dbReference type="InterPro" id="IPR004358">
    <property type="entry name" value="Sig_transdc_His_kin-like_C"/>
</dbReference>
<feature type="transmembrane region" description="Helical" evidence="14">
    <location>
        <begin position="54"/>
        <end position="87"/>
    </location>
</feature>
<accession>A0A2G9CBS9</accession>
<keyword evidence="7" id="KW-0547">Nucleotide-binding</keyword>
<dbReference type="Pfam" id="PF00512">
    <property type="entry name" value="HisKA"/>
    <property type="match status" value="1"/>
</dbReference>
<evidence type="ECO:0000259" key="16">
    <source>
        <dbReference type="PROSITE" id="PS50110"/>
    </source>
</evidence>
<dbReference type="Proteomes" id="UP000231501">
    <property type="component" value="Unassembled WGS sequence"/>
</dbReference>
<protein>
    <recommendedName>
        <fullName evidence="3">histidine kinase</fullName>
        <ecNumber evidence="3">2.7.13.3</ecNumber>
    </recommendedName>
</protein>
<dbReference type="Gene3D" id="3.40.50.2300">
    <property type="match status" value="1"/>
</dbReference>
<dbReference type="Pfam" id="PF08448">
    <property type="entry name" value="PAS_4"/>
    <property type="match status" value="1"/>
</dbReference>
<comment type="caution">
    <text evidence="18">The sequence shown here is derived from an EMBL/GenBank/DDBJ whole genome shotgun (WGS) entry which is preliminary data.</text>
</comment>
<dbReference type="EC" id="2.7.13.3" evidence="3"/>
<dbReference type="PROSITE" id="PS50110">
    <property type="entry name" value="RESPONSE_REGULATORY"/>
    <property type="match status" value="1"/>
</dbReference>
<dbReference type="Gene3D" id="3.30.450.20">
    <property type="entry name" value="PAS domain"/>
    <property type="match status" value="2"/>
</dbReference>
<evidence type="ECO:0000313" key="19">
    <source>
        <dbReference type="Proteomes" id="UP000231501"/>
    </source>
</evidence>
<dbReference type="CDD" id="cd00082">
    <property type="entry name" value="HisKA"/>
    <property type="match status" value="1"/>
</dbReference>
<dbReference type="SUPFAM" id="SSF47384">
    <property type="entry name" value="Homodimeric domain of signal transducing histidine kinase"/>
    <property type="match status" value="1"/>
</dbReference>
<reference evidence="18 19" key="1">
    <citation type="submission" date="2017-11" db="EMBL/GenBank/DDBJ databases">
        <title>Draft genome sequence of Mitsuaria sp. HWN-4.</title>
        <authorList>
            <person name="Gundlapally S.R."/>
        </authorList>
    </citation>
    <scope>NUCLEOTIDE SEQUENCE [LARGE SCALE GENOMIC DNA]</scope>
    <source>
        <strain evidence="18 19">HWN-4</strain>
    </source>
</reference>
<evidence type="ECO:0000256" key="11">
    <source>
        <dbReference type="ARBA" id="ARBA00023012"/>
    </source>
</evidence>
<keyword evidence="5" id="KW-0808">Transferase</keyword>
<dbReference type="GO" id="GO:0005886">
    <property type="term" value="C:plasma membrane"/>
    <property type="evidence" value="ECO:0007669"/>
    <property type="project" value="UniProtKB-SubCell"/>
</dbReference>
<organism evidence="18 19">
    <name type="scientific">Roseateles chitinivorans</name>
    <dbReference type="NCBI Taxonomy" id="2917965"/>
    <lineage>
        <taxon>Bacteria</taxon>
        <taxon>Pseudomonadati</taxon>
        <taxon>Pseudomonadota</taxon>
        <taxon>Betaproteobacteria</taxon>
        <taxon>Burkholderiales</taxon>
        <taxon>Sphaerotilaceae</taxon>
        <taxon>Roseateles</taxon>
    </lineage>
</organism>
<keyword evidence="11" id="KW-0902">Two-component regulatory system</keyword>
<dbReference type="InterPro" id="IPR003594">
    <property type="entry name" value="HATPase_dom"/>
</dbReference>
<keyword evidence="10 14" id="KW-1133">Transmembrane helix</keyword>
<evidence type="ECO:0000256" key="7">
    <source>
        <dbReference type="ARBA" id="ARBA00022741"/>
    </source>
</evidence>
<evidence type="ECO:0000256" key="5">
    <source>
        <dbReference type="ARBA" id="ARBA00022679"/>
    </source>
</evidence>
<dbReference type="InterPro" id="IPR005467">
    <property type="entry name" value="His_kinase_dom"/>
</dbReference>
<dbReference type="PANTHER" id="PTHR43547">
    <property type="entry name" value="TWO-COMPONENT HISTIDINE KINASE"/>
    <property type="match status" value="1"/>
</dbReference>
<dbReference type="InterPro" id="IPR001789">
    <property type="entry name" value="Sig_transdc_resp-reg_receiver"/>
</dbReference>
<feature type="domain" description="Response regulatory" evidence="16">
    <location>
        <begin position="629"/>
        <end position="745"/>
    </location>
</feature>
<dbReference type="SUPFAM" id="SSF55874">
    <property type="entry name" value="ATPase domain of HSP90 chaperone/DNA topoisomerase II/histidine kinase"/>
    <property type="match status" value="1"/>
</dbReference>
<feature type="domain" description="Histidine kinase" evidence="15">
    <location>
        <begin position="388"/>
        <end position="604"/>
    </location>
</feature>
<dbReference type="InterPro" id="IPR013656">
    <property type="entry name" value="PAS_4"/>
</dbReference>
<sequence length="752" mass="81657">MPCPCRPPPDVPAGVGSMVIERHWLRWSAAALVFVAATWLNLQLQPYLNGRGPLLPYFPSLVVVGLACGLGPALAFLAASALAVLYFWIDPVGQVFPVDSPPDAALVVLFMFAGALVASVSAWAGRLMQKERNSRRRLNLALAAGRMVTWDWDTVTGFANTAGGAKQLFGRNWSTMEDMLAGMSAEDAARFRERYRYATESGGRFSLACPITRPDNGEVVWTQFDGYVSLDAKGRAVHAYGVAVDVTSQQEALRASQAAEERFHLALQSGKVMAWECDLQGRYTWAFNTPMGFSREALIGAEVGSLVGEPQFAEIVREAVATARPMNLAQQVSHGGRTYQLLTSLRPVMAHDGQVQRVIGATVDVSELSAAQEELRRESQRKDSFLATLAHELRNPMAPIRYAVAMLRQSGTDATRAHATDIIARQSAHMARLLDDLLDMSRITRNVVELKRQLIDLRTVVRQALEAVEPLYSEMKHRVSLSLPPQPVLVDGDPTRLQQVLGNLLDNAAKYSPEPGEVTVHVAAEGDRARITVTDRGIGIAMEMQPRVFELFTRIDARGAAPSGLGIGLAVSKQLVQLHDGTITVESEGVGHGSRFIVELPLAPDGQARAEDPVAPVVAVAPLAAEAPCVMVVDDNVDGANTLAEVLRGAHYRASVAYSGEDALRNFERLRPRVMLLDIGLPGISGTEVARRLRTMAPRDELALIAITGWGQRSDREATAAAGFDAHLVKPVEFNELERVMQQLLGAPRAVS</sequence>
<keyword evidence="4 13" id="KW-0597">Phosphoprotein</keyword>
<dbReference type="PROSITE" id="PS50113">
    <property type="entry name" value="PAC"/>
    <property type="match status" value="2"/>
</dbReference>
<keyword evidence="12 14" id="KW-0472">Membrane</keyword>
<dbReference type="NCBIfam" id="TIGR00229">
    <property type="entry name" value="sensory_box"/>
    <property type="match status" value="1"/>
</dbReference>
<feature type="modified residue" description="4-aspartylphosphate" evidence="13">
    <location>
        <position position="678"/>
    </location>
</feature>
<dbReference type="SUPFAM" id="SSF55785">
    <property type="entry name" value="PYP-like sensor domain (PAS domain)"/>
    <property type="match status" value="2"/>
</dbReference>
<evidence type="ECO:0000256" key="12">
    <source>
        <dbReference type="ARBA" id="ARBA00023136"/>
    </source>
</evidence>
<comment type="catalytic activity">
    <reaction evidence="1">
        <text>ATP + protein L-histidine = ADP + protein N-phospho-L-histidine.</text>
        <dbReference type="EC" id="2.7.13.3"/>
    </reaction>
</comment>
<feature type="domain" description="PAC" evidence="17">
    <location>
        <begin position="205"/>
        <end position="258"/>
    </location>
</feature>
<dbReference type="PROSITE" id="PS50109">
    <property type="entry name" value="HIS_KIN"/>
    <property type="match status" value="1"/>
</dbReference>
<evidence type="ECO:0000256" key="2">
    <source>
        <dbReference type="ARBA" id="ARBA00004429"/>
    </source>
</evidence>
<comment type="subcellular location">
    <subcellularLocation>
        <location evidence="2">Cell inner membrane</location>
        <topology evidence="2">Multi-pass membrane protein</topology>
    </subcellularLocation>
</comment>
<dbReference type="InterPro" id="IPR000014">
    <property type="entry name" value="PAS"/>
</dbReference>
<keyword evidence="9" id="KW-0067">ATP-binding</keyword>
<evidence type="ECO:0000256" key="14">
    <source>
        <dbReference type="SAM" id="Phobius"/>
    </source>
</evidence>
<gene>
    <name evidence="18" type="ORF">CS062_06955</name>
</gene>
<evidence type="ECO:0000256" key="10">
    <source>
        <dbReference type="ARBA" id="ARBA00022989"/>
    </source>
</evidence>
<dbReference type="SMART" id="SM00448">
    <property type="entry name" value="REC"/>
    <property type="match status" value="1"/>
</dbReference>
<dbReference type="Gene3D" id="3.30.565.10">
    <property type="entry name" value="Histidine kinase-like ATPase, C-terminal domain"/>
    <property type="match status" value="1"/>
</dbReference>
<feature type="transmembrane region" description="Helical" evidence="14">
    <location>
        <begin position="107"/>
        <end position="128"/>
    </location>
</feature>
<dbReference type="PANTHER" id="PTHR43547:SF2">
    <property type="entry name" value="HYBRID SIGNAL TRANSDUCTION HISTIDINE KINASE C"/>
    <property type="match status" value="1"/>
</dbReference>
<dbReference type="AlphaFoldDB" id="A0A2G9CBS9"/>
<dbReference type="InterPro" id="IPR000700">
    <property type="entry name" value="PAS-assoc_C"/>
</dbReference>
<evidence type="ECO:0000259" key="15">
    <source>
        <dbReference type="PROSITE" id="PS50109"/>
    </source>
</evidence>
<dbReference type="GO" id="GO:0000155">
    <property type="term" value="F:phosphorelay sensor kinase activity"/>
    <property type="evidence" value="ECO:0007669"/>
    <property type="project" value="InterPro"/>
</dbReference>
<proteinExistence type="predicted"/>
<keyword evidence="19" id="KW-1185">Reference proteome</keyword>
<dbReference type="PRINTS" id="PR00344">
    <property type="entry name" value="BCTRLSENSOR"/>
</dbReference>
<dbReference type="Gene3D" id="1.20.120.620">
    <property type="entry name" value="Backbone structure of the membrane domain of e. Coli histidine kinase receptor kdpd"/>
    <property type="match status" value="1"/>
</dbReference>
<dbReference type="Pfam" id="PF00072">
    <property type="entry name" value="Response_reg"/>
    <property type="match status" value="1"/>
</dbReference>
<feature type="transmembrane region" description="Helical" evidence="14">
    <location>
        <begin position="24"/>
        <end position="42"/>
    </location>
</feature>
<evidence type="ECO:0000256" key="13">
    <source>
        <dbReference type="PROSITE-ProRule" id="PRU00169"/>
    </source>
</evidence>
<dbReference type="FunFam" id="3.30.565.10:FF:000006">
    <property type="entry name" value="Sensor histidine kinase WalK"/>
    <property type="match status" value="1"/>
</dbReference>
<dbReference type="GO" id="GO:0005524">
    <property type="term" value="F:ATP binding"/>
    <property type="evidence" value="ECO:0007669"/>
    <property type="project" value="UniProtKB-KW"/>
</dbReference>
<feature type="domain" description="PAC" evidence="17">
    <location>
        <begin position="322"/>
        <end position="377"/>
    </location>
</feature>
<dbReference type="SMART" id="SM00387">
    <property type="entry name" value="HATPase_c"/>
    <property type="match status" value="1"/>
</dbReference>
<dbReference type="InterPro" id="IPR035965">
    <property type="entry name" value="PAS-like_dom_sf"/>
</dbReference>
<dbReference type="CDD" id="cd17580">
    <property type="entry name" value="REC_2_DhkD-like"/>
    <property type="match status" value="1"/>
</dbReference>
<evidence type="ECO:0000256" key="9">
    <source>
        <dbReference type="ARBA" id="ARBA00022840"/>
    </source>
</evidence>
<evidence type="ECO:0000256" key="3">
    <source>
        <dbReference type="ARBA" id="ARBA00012438"/>
    </source>
</evidence>
<dbReference type="InterPro" id="IPR003661">
    <property type="entry name" value="HisK_dim/P_dom"/>
</dbReference>
<dbReference type="InterPro" id="IPR038318">
    <property type="entry name" value="KdpD_sf"/>
</dbReference>
<name>A0A2G9CBS9_9BURK</name>
<dbReference type="SUPFAM" id="SSF52172">
    <property type="entry name" value="CheY-like"/>
    <property type="match status" value="1"/>
</dbReference>
<dbReference type="Pfam" id="PF02518">
    <property type="entry name" value="HATPase_c"/>
    <property type="match status" value="1"/>
</dbReference>
<evidence type="ECO:0000256" key="8">
    <source>
        <dbReference type="ARBA" id="ARBA00022777"/>
    </source>
</evidence>
<evidence type="ECO:0000256" key="1">
    <source>
        <dbReference type="ARBA" id="ARBA00000085"/>
    </source>
</evidence>
<dbReference type="InterPro" id="IPR036097">
    <property type="entry name" value="HisK_dim/P_sf"/>
</dbReference>